<evidence type="ECO:0000256" key="1">
    <source>
        <dbReference type="ARBA" id="ARBA00022490"/>
    </source>
</evidence>
<dbReference type="SUPFAM" id="SSF75553">
    <property type="entry name" value="Smc hinge domain"/>
    <property type="match status" value="1"/>
</dbReference>
<dbReference type="Pfam" id="PF02463">
    <property type="entry name" value="SMC_N"/>
    <property type="match status" value="1"/>
</dbReference>
<evidence type="ECO:0000259" key="7">
    <source>
        <dbReference type="SMART" id="SM00968"/>
    </source>
</evidence>
<dbReference type="InterPro" id="IPR003395">
    <property type="entry name" value="RecF/RecN/SMC_N"/>
</dbReference>
<dbReference type="NCBIfam" id="TIGR02168">
    <property type="entry name" value="SMC_prok_B"/>
    <property type="match status" value="1"/>
</dbReference>
<dbReference type="PANTHER" id="PTHR43977">
    <property type="entry name" value="STRUCTURAL MAINTENANCE OF CHROMOSOMES PROTEIN 3"/>
    <property type="match status" value="1"/>
</dbReference>
<evidence type="ECO:0000256" key="4">
    <source>
        <dbReference type="ARBA" id="ARBA00023054"/>
    </source>
</evidence>
<proteinExistence type="inferred from homology"/>
<dbReference type="Gene3D" id="3.30.70.1620">
    <property type="match status" value="1"/>
</dbReference>
<dbReference type="InterPro" id="IPR036277">
    <property type="entry name" value="SMC_hinge_sf"/>
</dbReference>
<accession>A0ABZ2NA43</accession>
<feature type="coiled-coil region" evidence="6">
    <location>
        <begin position="995"/>
        <end position="1025"/>
    </location>
</feature>
<name>A0ABZ2NA43_9BACI</name>
<protein>
    <recommendedName>
        <fullName evidence="6">Chromosome partition protein Smc</fullName>
    </recommendedName>
</protein>
<reference evidence="8 9" key="1">
    <citation type="submission" date="2024-02" db="EMBL/GenBank/DDBJ databases">
        <title>Seven novel Bacillus-like species.</title>
        <authorList>
            <person name="Liu G."/>
        </authorList>
    </citation>
    <scope>NUCLEOTIDE SEQUENCE [LARGE SCALE GENOMIC DNA]</scope>
    <source>
        <strain evidence="8 9">FJAT-52991</strain>
    </source>
</reference>
<evidence type="ECO:0000256" key="5">
    <source>
        <dbReference type="ARBA" id="ARBA00023125"/>
    </source>
</evidence>
<feature type="domain" description="SMC hinge" evidence="7">
    <location>
        <begin position="519"/>
        <end position="638"/>
    </location>
</feature>
<dbReference type="InterPro" id="IPR024704">
    <property type="entry name" value="SMC"/>
</dbReference>
<evidence type="ECO:0000256" key="3">
    <source>
        <dbReference type="ARBA" id="ARBA00022840"/>
    </source>
</evidence>
<comment type="function">
    <text evidence="6">Required for chromosome condensation and partitioning.</text>
</comment>
<dbReference type="InterPro" id="IPR011890">
    <property type="entry name" value="SMC_prok"/>
</dbReference>
<evidence type="ECO:0000313" key="9">
    <source>
        <dbReference type="Proteomes" id="UP001387364"/>
    </source>
</evidence>
<dbReference type="Gene3D" id="1.20.1060.20">
    <property type="match status" value="1"/>
</dbReference>
<dbReference type="HAMAP" id="MF_01894">
    <property type="entry name" value="Smc_prok"/>
    <property type="match status" value="1"/>
</dbReference>
<dbReference type="CDD" id="cd03278">
    <property type="entry name" value="ABC_SMC_barmotin"/>
    <property type="match status" value="2"/>
</dbReference>
<dbReference type="Pfam" id="PF06470">
    <property type="entry name" value="SMC_hinge"/>
    <property type="match status" value="1"/>
</dbReference>
<keyword evidence="1 6" id="KW-0963">Cytoplasm</keyword>
<feature type="coiled-coil region" evidence="6">
    <location>
        <begin position="897"/>
        <end position="938"/>
    </location>
</feature>
<dbReference type="RefSeq" id="WP_338753965.1">
    <property type="nucleotide sequence ID" value="NZ_CP147404.1"/>
</dbReference>
<feature type="coiled-coil region" evidence="6">
    <location>
        <begin position="673"/>
        <end position="861"/>
    </location>
</feature>
<dbReference type="SMART" id="SM00968">
    <property type="entry name" value="SMC_hinge"/>
    <property type="match status" value="1"/>
</dbReference>
<dbReference type="InterPro" id="IPR010935">
    <property type="entry name" value="SMC_hinge"/>
</dbReference>
<comment type="similarity">
    <text evidence="6">Belongs to the SMC family.</text>
</comment>
<dbReference type="Proteomes" id="UP001387364">
    <property type="component" value="Chromosome"/>
</dbReference>
<dbReference type="SUPFAM" id="SSF52540">
    <property type="entry name" value="P-loop containing nucleoside triphosphate hydrolases"/>
    <property type="match status" value="1"/>
</dbReference>
<comment type="subunit">
    <text evidence="6">Homodimer.</text>
</comment>
<keyword evidence="3 6" id="KW-0067">ATP-binding</keyword>
<keyword evidence="2 6" id="KW-0547">Nucleotide-binding</keyword>
<evidence type="ECO:0000313" key="8">
    <source>
        <dbReference type="EMBL" id="WXB94304.1"/>
    </source>
</evidence>
<comment type="subcellular location">
    <subcellularLocation>
        <location evidence="6">Cytoplasm</location>
    </subcellularLocation>
</comment>
<feature type="binding site" evidence="6">
    <location>
        <begin position="32"/>
        <end position="39"/>
    </location>
    <ligand>
        <name>ATP</name>
        <dbReference type="ChEBI" id="CHEBI:30616"/>
    </ligand>
</feature>
<sequence length="1191" mass="137128">MFLKRLEILGFKSFAERTSVDFVDGVTAVVGPNGSGKSNITDGVRWVLGEQSAKSLRGGKMEDVIFAGSDTRKALNFAEVTLTLNNEKQILPIEYNEVNVTRRVYRSGDSEYFINKQSCRLKDIVELFMDSGLGREAFSIIGQGKVEEILNSKPEDRRAIFEEAAGVLKYKVRKRKAEQKLTETQENLNRVQDILYELESQVEPLRIQASMAKDYLEKKEELTSYDIASIVYEIDQLHAEWQKLKESFTLHQQQEMQLSANLQKKEAATAALRDQITAIDESVNDLQNVLLAASEELEKLEGRKQVLKERKKNAVQNEGQLADYMKETKEKMTELSQLAEELTQKVEADQLEEEQLRRRLMEKRQEMQTLSQDLEAKIESLKADYIEGLNEQASAKNELHNLTQQMEQLTRRRARIDVENEKQVAERQQIETNKKQIEEKLATAQRELTLHVEAFRSGQQTLEALKLKYTKQESNLYQAYKILQDAKSRKEMLESLEEDYSGFFQGVKEILKARNRTLSGIEGAVAEVIDVPKEYETAIEIALGSSVQHIITQDEASARAAIAYLKNNRYGRATFLPLTAMKEKIFPAAVLAQLQTDPRFIGVASDLVQYDEQYKRAIMNVLGLVVIAKDLTGANELAKMLGYRYRIVTLEGDVVNPGGSMTGGAIKQKTSSLLTRKNELEDLKMKLASMEEKTAKVEREVKKLKETIAKNEILLEEMRTKGEQLRVAEQQWRNELLEWQFSYQTINDRLSLYDREKKEFQEEKEQLASRYQSVEKRLASKQKEIDALNIEIKSLTEKKQKESSLKESLMQSMSDMKSMLAVKKEQLTTGQTRLAQVQRELDEATKKYHQWEEELHWLKSEMSSSHQGEEELEQAARIKQIDKEQTIKLISLRREERLEKQQKLEDEELELKELKRLYKAMSEAVQDEEVKINRLDVEMENRLEQLRKDYSMSYEYAKETYPLPFSIEEVRKKVKLIKLSIKELGNVNIGAIDEYERVYERYTFLEEQRVDLQEAKDTLVQVIEEMDVEMTKRFKETFQAISSHFLPVFQALFGGGRAELKLTEPNDLLNTGVDIVAQPPGKKLQNLSLLSGGERALTAIALLFSILKVRPVPFCVLDEVEAALDEANVHRFSTYLKQFSEETQFIVITHRKGTMEEADVLYGVTMEESGVSRLVSVRMEETPQMKEESVK</sequence>
<evidence type="ECO:0000256" key="2">
    <source>
        <dbReference type="ARBA" id="ARBA00022741"/>
    </source>
</evidence>
<keyword evidence="4 6" id="KW-0175">Coiled coil</keyword>
<organism evidence="8 9">
    <name type="scientific">Bacillus kandeliae</name>
    <dbReference type="NCBI Taxonomy" id="3129297"/>
    <lineage>
        <taxon>Bacteria</taxon>
        <taxon>Bacillati</taxon>
        <taxon>Bacillota</taxon>
        <taxon>Bacilli</taxon>
        <taxon>Bacillales</taxon>
        <taxon>Bacillaceae</taxon>
        <taxon>Bacillus</taxon>
    </lineage>
</organism>
<feature type="coiled-coil region" evidence="6">
    <location>
        <begin position="283"/>
        <end position="454"/>
    </location>
</feature>
<keyword evidence="5 6" id="KW-0238">DNA-binding</keyword>
<dbReference type="EMBL" id="CP147404">
    <property type="protein sequence ID" value="WXB94304.1"/>
    <property type="molecule type" value="Genomic_DNA"/>
</dbReference>
<keyword evidence="9" id="KW-1185">Reference proteome</keyword>
<dbReference type="PIRSF" id="PIRSF005719">
    <property type="entry name" value="SMC"/>
    <property type="match status" value="1"/>
</dbReference>
<dbReference type="Gene3D" id="3.40.50.300">
    <property type="entry name" value="P-loop containing nucleotide triphosphate hydrolases"/>
    <property type="match status" value="2"/>
</dbReference>
<comment type="domain">
    <text evidence="6">Contains large globular domains required for ATP hydrolysis at each terminus and a third globular domain forming a flexible hinge near the middle of the molecule. These domains are separated by coiled-coil structures.</text>
</comment>
<feature type="coiled-coil region" evidence="6">
    <location>
        <begin position="167"/>
        <end position="201"/>
    </location>
</feature>
<dbReference type="InterPro" id="IPR027417">
    <property type="entry name" value="P-loop_NTPase"/>
</dbReference>
<gene>
    <name evidence="6 8" type="primary">smc</name>
    <name evidence="8" type="ORF">WDJ61_06670</name>
</gene>
<evidence type="ECO:0000256" key="6">
    <source>
        <dbReference type="HAMAP-Rule" id="MF_01894"/>
    </source>
</evidence>